<gene>
    <name evidence="2" type="ORF">Hamer_G006855</name>
</gene>
<feature type="signal peptide" evidence="1">
    <location>
        <begin position="1"/>
        <end position="20"/>
    </location>
</feature>
<feature type="chain" id="PRO_5035232294" evidence="1">
    <location>
        <begin position="21"/>
        <end position="304"/>
    </location>
</feature>
<proteinExistence type="predicted"/>
<dbReference type="Proteomes" id="UP000747542">
    <property type="component" value="Unassembled WGS sequence"/>
</dbReference>
<accession>A0A8J5N3M4</accession>
<evidence type="ECO:0000313" key="2">
    <source>
        <dbReference type="EMBL" id="KAG7172641.1"/>
    </source>
</evidence>
<evidence type="ECO:0000256" key="1">
    <source>
        <dbReference type="SAM" id="SignalP"/>
    </source>
</evidence>
<evidence type="ECO:0000313" key="3">
    <source>
        <dbReference type="Proteomes" id="UP000747542"/>
    </source>
</evidence>
<name>A0A8J5N3M4_HOMAM</name>
<keyword evidence="1" id="KW-0732">Signal</keyword>
<dbReference type="EMBL" id="JAHLQT010010484">
    <property type="protein sequence ID" value="KAG7172641.1"/>
    <property type="molecule type" value="Genomic_DNA"/>
</dbReference>
<dbReference type="AlphaFoldDB" id="A0A8J5N3M4"/>
<keyword evidence="3" id="KW-1185">Reference proteome</keyword>
<reference evidence="2" key="1">
    <citation type="journal article" date="2021" name="Sci. Adv.">
        <title>The American lobster genome reveals insights on longevity, neural, and immune adaptations.</title>
        <authorList>
            <person name="Polinski J.M."/>
            <person name="Zimin A.V."/>
            <person name="Clark K.F."/>
            <person name="Kohn A.B."/>
            <person name="Sadowski N."/>
            <person name="Timp W."/>
            <person name="Ptitsyn A."/>
            <person name="Khanna P."/>
            <person name="Romanova D.Y."/>
            <person name="Williams P."/>
            <person name="Greenwood S.J."/>
            <person name="Moroz L.L."/>
            <person name="Walt D.R."/>
            <person name="Bodnar A.G."/>
        </authorList>
    </citation>
    <scope>NUCLEOTIDE SEQUENCE</scope>
    <source>
        <strain evidence="2">GMGI-L3</strain>
    </source>
</reference>
<sequence>MRGSGVAMLQLLLLVQGVLSQSGGGGVCHVTQEPVSGMCSSVKMLFGAPSKVHLSVLEELCHKGQQHRAEQFVVMNLHRDSFSDKVTWSSGDARDVICEKSWFVDEEVALANSYSWYRHGLPIWPLLNQTLAPKISRFSRQKKLDWPNYAIATPLYIVPYENLNLRDPKIAINKLFTGDTVHQQDKLKLQNEFVQSVNFQKDILEFYEDRNADIIQDAKDYMNWLLPLMNKSLRSMIESFKERQKKRAPKHSEVSFCPDELYVFFLEKPCSSVSSCHLLNHLQLILRTVGCSAITDVVVGFSRQ</sequence>
<organism evidence="2 3">
    <name type="scientific">Homarus americanus</name>
    <name type="common">American lobster</name>
    <dbReference type="NCBI Taxonomy" id="6706"/>
    <lineage>
        <taxon>Eukaryota</taxon>
        <taxon>Metazoa</taxon>
        <taxon>Ecdysozoa</taxon>
        <taxon>Arthropoda</taxon>
        <taxon>Crustacea</taxon>
        <taxon>Multicrustacea</taxon>
        <taxon>Malacostraca</taxon>
        <taxon>Eumalacostraca</taxon>
        <taxon>Eucarida</taxon>
        <taxon>Decapoda</taxon>
        <taxon>Pleocyemata</taxon>
        <taxon>Astacidea</taxon>
        <taxon>Nephropoidea</taxon>
        <taxon>Nephropidae</taxon>
        <taxon>Homarus</taxon>
    </lineage>
</organism>
<comment type="caution">
    <text evidence="2">The sequence shown here is derived from an EMBL/GenBank/DDBJ whole genome shotgun (WGS) entry which is preliminary data.</text>
</comment>
<protein>
    <submittedName>
        <fullName evidence="2">Uncharacterized protein</fullName>
    </submittedName>
</protein>